<proteinExistence type="predicted"/>
<reference evidence="1 2" key="1">
    <citation type="journal article" date="2024" name="Int. J. Syst. Evol. Microbiol.">
        <title>Virgibacillus tibetensis sp. nov., isolated from salt lake on the Tibetan Plateau of China.</title>
        <authorList>
            <person name="Phurbu D."/>
            <person name="Liu Z.-X."/>
            <person name="Wang R."/>
            <person name="Zheng Y.-Y."/>
            <person name="Liu H.-C."/>
            <person name="Zhou Y.-G."/>
            <person name="Yu Y.-J."/>
            <person name="Li A.-H."/>
        </authorList>
    </citation>
    <scope>NUCLEOTIDE SEQUENCE [LARGE SCALE GENOMIC DNA]</scope>
    <source>
        <strain evidence="1 2">C22-A2</strain>
    </source>
</reference>
<dbReference type="EMBL" id="JARZFX010000007">
    <property type="protein sequence ID" value="MEC5424564.1"/>
    <property type="molecule type" value="Genomic_DNA"/>
</dbReference>
<accession>A0ABU6KJK4</accession>
<evidence type="ECO:0000313" key="1">
    <source>
        <dbReference type="EMBL" id="MEC5424564.1"/>
    </source>
</evidence>
<dbReference type="RefSeq" id="WP_327608132.1">
    <property type="nucleotide sequence ID" value="NZ_JARZFX010000007.1"/>
</dbReference>
<comment type="caution">
    <text evidence="1">The sequence shown here is derived from an EMBL/GenBank/DDBJ whole genome shotgun (WGS) entry which is preliminary data.</text>
</comment>
<name>A0ABU6KJK4_9BACI</name>
<dbReference type="Proteomes" id="UP001335737">
    <property type="component" value="Unassembled WGS sequence"/>
</dbReference>
<gene>
    <name evidence="1" type="ORF">QGM71_13770</name>
</gene>
<protein>
    <submittedName>
        <fullName evidence="1">Uncharacterized protein</fullName>
    </submittedName>
</protein>
<organism evidence="1 2">
    <name type="scientific">Virgibacillus tibetensis</name>
    <dbReference type="NCBI Taxonomy" id="3042313"/>
    <lineage>
        <taxon>Bacteria</taxon>
        <taxon>Bacillati</taxon>
        <taxon>Bacillota</taxon>
        <taxon>Bacilli</taxon>
        <taxon>Bacillales</taxon>
        <taxon>Bacillaceae</taxon>
        <taxon>Virgibacillus</taxon>
    </lineage>
</organism>
<evidence type="ECO:0000313" key="2">
    <source>
        <dbReference type="Proteomes" id="UP001335737"/>
    </source>
</evidence>
<keyword evidence="2" id="KW-1185">Reference proteome</keyword>
<sequence>MLNSKGKNSKPTNLKNRDYYFQKNEEQLQREKIVLNYDYIRSAR</sequence>